<evidence type="ECO:0000259" key="1">
    <source>
        <dbReference type="Pfam" id="PF04970"/>
    </source>
</evidence>
<feature type="domain" description="LRAT" evidence="1">
    <location>
        <begin position="12"/>
        <end position="152"/>
    </location>
</feature>
<dbReference type="Proteomes" id="UP000663864">
    <property type="component" value="Unassembled WGS sequence"/>
</dbReference>
<sequence length="256" mass="29198">MVVWSHFIDPSDVERGDHVYALRFLGIYQHHGIVITAADVNRLALKPDVIETFMVIEQNQGGLRVVTLGEFTYEKRDIIEGRRALRRVQYGENPFVYGIKRRGSCYVQERLPPELIVANAILIYNDPNEKQKWSSYSLCKRNCEHFAFKCCVDITLSEQVLAKYDLVTNMISTATTCVGSFLWHWSKKLLTSVVYIGEKLVPSSITNLTITSLDEFVKASLKGYVIARWGSGALLDILQKMIDDETQSIEDCFMKS</sequence>
<organism evidence="2 5">
    <name type="scientific">Rotaria sordida</name>
    <dbReference type="NCBI Taxonomy" id="392033"/>
    <lineage>
        <taxon>Eukaryota</taxon>
        <taxon>Metazoa</taxon>
        <taxon>Spiralia</taxon>
        <taxon>Gnathifera</taxon>
        <taxon>Rotifera</taxon>
        <taxon>Eurotatoria</taxon>
        <taxon>Bdelloidea</taxon>
        <taxon>Philodinida</taxon>
        <taxon>Philodinidae</taxon>
        <taxon>Rotaria</taxon>
    </lineage>
</organism>
<dbReference type="AlphaFoldDB" id="A0A814FJG2"/>
<dbReference type="Proteomes" id="UP000663882">
    <property type="component" value="Unassembled WGS sequence"/>
</dbReference>
<dbReference type="PANTHER" id="PTHR46137:SF1">
    <property type="entry name" value="LRAT DOMAIN-CONTAINING PROTEIN"/>
    <property type="match status" value="1"/>
</dbReference>
<dbReference type="Pfam" id="PF04970">
    <property type="entry name" value="LRAT"/>
    <property type="match status" value="1"/>
</dbReference>
<dbReference type="InterPro" id="IPR007053">
    <property type="entry name" value="LRAT_dom"/>
</dbReference>
<gene>
    <name evidence="3" type="ORF">RFH988_LOCUS22025</name>
    <name evidence="4" type="ORF">SEV965_LOCUS32057</name>
    <name evidence="2" type="ORF">ZHD862_LOCUS11648</name>
</gene>
<evidence type="ECO:0000313" key="5">
    <source>
        <dbReference type="Proteomes" id="UP000663864"/>
    </source>
</evidence>
<comment type="caution">
    <text evidence="2">The sequence shown here is derived from an EMBL/GenBank/DDBJ whole genome shotgun (WGS) entry which is preliminary data.</text>
</comment>
<accession>A0A814FJG2</accession>
<protein>
    <recommendedName>
        <fullName evidence="1">LRAT domain-containing protein</fullName>
    </recommendedName>
</protein>
<proteinExistence type="predicted"/>
<dbReference type="EMBL" id="CAJNOT010000444">
    <property type="protein sequence ID" value="CAF0983818.1"/>
    <property type="molecule type" value="Genomic_DNA"/>
</dbReference>
<dbReference type="OrthoDB" id="10039387at2759"/>
<dbReference type="PANTHER" id="PTHR46137">
    <property type="entry name" value="OS05G0310600 PROTEIN"/>
    <property type="match status" value="1"/>
</dbReference>
<dbReference type="Proteomes" id="UP000663889">
    <property type="component" value="Unassembled WGS sequence"/>
</dbReference>
<evidence type="ECO:0000313" key="3">
    <source>
        <dbReference type="EMBL" id="CAF1153084.1"/>
    </source>
</evidence>
<evidence type="ECO:0000313" key="2">
    <source>
        <dbReference type="EMBL" id="CAF0983818.1"/>
    </source>
</evidence>
<name>A0A814FJG2_9BILA</name>
<evidence type="ECO:0000313" key="4">
    <source>
        <dbReference type="EMBL" id="CAF1415519.1"/>
    </source>
</evidence>
<dbReference type="Gene3D" id="3.90.1720.10">
    <property type="entry name" value="endopeptidase domain like (from Nostoc punctiforme)"/>
    <property type="match status" value="1"/>
</dbReference>
<dbReference type="EMBL" id="CAJNOO010001441">
    <property type="protein sequence ID" value="CAF1153084.1"/>
    <property type="molecule type" value="Genomic_DNA"/>
</dbReference>
<reference evidence="2" key="1">
    <citation type="submission" date="2021-02" db="EMBL/GenBank/DDBJ databases">
        <authorList>
            <person name="Nowell W R."/>
        </authorList>
    </citation>
    <scope>NUCLEOTIDE SEQUENCE</scope>
</reference>
<dbReference type="EMBL" id="CAJNOU010003885">
    <property type="protein sequence ID" value="CAF1415519.1"/>
    <property type="molecule type" value="Genomic_DNA"/>
</dbReference>